<dbReference type="RefSeq" id="WP_320215623.1">
    <property type="nucleotide sequence ID" value="NZ_JAVIIS010000027.1"/>
</dbReference>
<evidence type="ECO:0000313" key="2">
    <source>
        <dbReference type="Proteomes" id="UP001272097"/>
    </source>
</evidence>
<dbReference type="EMBL" id="JAVIIS010000027">
    <property type="protein sequence ID" value="MDX8441654.1"/>
    <property type="molecule type" value="Genomic_DNA"/>
</dbReference>
<gene>
    <name evidence="1" type="ORF">RFM51_18860</name>
</gene>
<evidence type="ECO:0000313" key="1">
    <source>
        <dbReference type="EMBL" id="MDX8441654.1"/>
    </source>
</evidence>
<reference evidence="1 2" key="1">
    <citation type="submission" date="2023-08" db="EMBL/GenBank/DDBJ databases">
        <title>Implementing the SeqCode for naming new Mesorhizobium species isolated from Vachellia karroo root nodules.</title>
        <authorList>
            <person name="Van Lill M."/>
        </authorList>
    </citation>
    <scope>NUCLEOTIDE SEQUENCE [LARGE SCALE GENOMIC DNA]</scope>
    <source>
        <strain evidence="1 2">VK3E</strain>
    </source>
</reference>
<dbReference type="Proteomes" id="UP001272097">
    <property type="component" value="Unassembled WGS sequence"/>
</dbReference>
<evidence type="ECO:0008006" key="3">
    <source>
        <dbReference type="Google" id="ProtNLM"/>
    </source>
</evidence>
<organism evidence="1 2">
    <name type="scientific">Mesorhizobium australafricanum</name>
    <dbReference type="NCBI Taxonomy" id="3072311"/>
    <lineage>
        <taxon>Bacteria</taxon>
        <taxon>Pseudomonadati</taxon>
        <taxon>Pseudomonadota</taxon>
        <taxon>Alphaproteobacteria</taxon>
        <taxon>Hyphomicrobiales</taxon>
        <taxon>Phyllobacteriaceae</taxon>
        <taxon>Mesorhizobium</taxon>
    </lineage>
</organism>
<keyword evidence="2" id="KW-1185">Reference proteome</keyword>
<sequence length="48" mass="5277">MPLETVRAFDTLIDKVVAQGNRWSMLEHFKGYFGALAAVLSRAGPNPT</sequence>
<protein>
    <recommendedName>
        <fullName evidence="3">Transposase</fullName>
    </recommendedName>
</protein>
<name>A0ABU4X3J3_9HYPH</name>
<comment type="caution">
    <text evidence="1">The sequence shown here is derived from an EMBL/GenBank/DDBJ whole genome shotgun (WGS) entry which is preliminary data.</text>
</comment>
<accession>A0ABU4X3J3</accession>
<proteinExistence type="predicted"/>